<accession>A0A8J2KCQ6</accession>
<evidence type="ECO:0000256" key="8">
    <source>
        <dbReference type="SAM" id="Phobius"/>
    </source>
</evidence>
<dbReference type="SUPFAM" id="SSF81321">
    <property type="entry name" value="Family A G protein-coupled receptor-like"/>
    <property type="match status" value="1"/>
</dbReference>
<sequence>MEPWLVFLPDNETSYPLLNPNESDFPNHNNSMDKGSGGWSAAQMQRIITLSILMLMSLVGNSVIIFILFCSRYHKQLNRVNIFIINLAIGDLAVCCITMSSELIFENYAVEIILMIDHIGVELFSPTTVLWAILEGNLSHPDEILTSGSS</sequence>
<evidence type="ECO:0000256" key="5">
    <source>
        <dbReference type="ARBA" id="ARBA00023136"/>
    </source>
</evidence>
<dbReference type="PROSITE" id="PS50262">
    <property type="entry name" value="G_PROTEIN_RECEP_F1_2"/>
    <property type="match status" value="1"/>
</dbReference>
<gene>
    <name evidence="10" type="ORF">AFUS01_LOCUS24568</name>
</gene>
<keyword evidence="4" id="KW-0297">G-protein coupled receptor</keyword>
<keyword evidence="5 8" id="KW-0472">Membrane</keyword>
<reference evidence="10" key="1">
    <citation type="submission" date="2021-06" db="EMBL/GenBank/DDBJ databases">
        <authorList>
            <person name="Hodson N. C."/>
            <person name="Mongue J. A."/>
            <person name="Jaron S. K."/>
        </authorList>
    </citation>
    <scope>NUCLEOTIDE SEQUENCE</scope>
</reference>
<evidence type="ECO:0000256" key="2">
    <source>
        <dbReference type="ARBA" id="ARBA00022692"/>
    </source>
</evidence>
<dbReference type="EMBL" id="CAJVCH010308310">
    <property type="protein sequence ID" value="CAG7785977.1"/>
    <property type="molecule type" value="Genomic_DNA"/>
</dbReference>
<evidence type="ECO:0000256" key="3">
    <source>
        <dbReference type="ARBA" id="ARBA00022989"/>
    </source>
</evidence>
<evidence type="ECO:0000256" key="6">
    <source>
        <dbReference type="ARBA" id="ARBA00023170"/>
    </source>
</evidence>
<keyword evidence="6" id="KW-0675">Receptor</keyword>
<feature type="transmembrane region" description="Helical" evidence="8">
    <location>
        <begin position="82"/>
        <end position="100"/>
    </location>
</feature>
<dbReference type="InterPro" id="IPR017452">
    <property type="entry name" value="GPCR_Rhodpsn_7TM"/>
</dbReference>
<evidence type="ECO:0000259" key="9">
    <source>
        <dbReference type="PROSITE" id="PS50262"/>
    </source>
</evidence>
<keyword evidence="7" id="KW-0807">Transducer</keyword>
<evidence type="ECO:0000313" key="11">
    <source>
        <dbReference type="Proteomes" id="UP000708208"/>
    </source>
</evidence>
<evidence type="ECO:0000256" key="1">
    <source>
        <dbReference type="ARBA" id="ARBA00004141"/>
    </source>
</evidence>
<name>A0A8J2KCQ6_9HEXA</name>
<dbReference type="OrthoDB" id="9046662at2759"/>
<feature type="domain" description="G-protein coupled receptors family 1 profile" evidence="9">
    <location>
        <begin position="60"/>
        <end position="94"/>
    </location>
</feature>
<dbReference type="PANTHER" id="PTHR45695:SF9">
    <property type="entry name" value="LEUCOKININ RECEPTOR"/>
    <property type="match status" value="1"/>
</dbReference>
<organism evidence="10 11">
    <name type="scientific">Allacma fusca</name>
    <dbReference type="NCBI Taxonomy" id="39272"/>
    <lineage>
        <taxon>Eukaryota</taxon>
        <taxon>Metazoa</taxon>
        <taxon>Ecdysozoa</taxon>
        <taxon>Arthropoda</taxon>
        <taxon>Hexapoda</taxon>
        <taxon>Collembola</taxon>
        <taxon>Symphypleona</taxon>
        <taxon>Sminthuridae</taxon>
        <taxon>Allacma</taxon>
    </lineage>
</organism>
<evidence type="ECO:0000313" key="10">
    <source>
        <dbReference type="EMBL" id="CAG7785977.1"/>
    </source>
</evidence>
<dbReference type="PANTHER" id="PTHR45695">
    <property type="entry name" value="LEUCOKININ RECEPTOR-RELATED"/>
    <property type="match status" value="1"/>
</dbReference>
<comment type="subcellular location">
    <subcellularLocation>
        <location evidence="1">Membrane</location>
        <topology evidence="1">Multi-pass membrane protein</topology>
    </subcellularLocation>
</comment>
<evidence type="ECO:0000256" key="4">
    <source>
        <dbReference type="ARBA" id="ARBA00023040"/>
    </source>
</evidence>
<proteinExistence type="predicted"/>
<keyword evidence="2 8" id="KW-0812">Transmembrane</keyword>
<keyword evidence="11" id="KW-1185">Reference proteome</keyword>
<feature type="transmembrane region" description="Helical" evidence="8">
    <location>
        <begin position="47"/>
        <end position="70"/>
    </location>
</feature>
<dbReference type="GO" id="GO:0004930">
    <property type="term" value="F:G protein-coupled receptor activity"/>
    <property type="evidence" value="ECO:0007669"/>
    <property type="project" value="UniProtKB-KW"/>
</dbReference>
<dbReference type="AlphaFoldDB" id="A0A8J2KCQ6"/>
<keyword evidence="3 8" id="KW-1133">Transmembrane helix</keyword>
<comment type="caution">
    <text evidence="10">The sequence shown here is derived from an EMBL/GenBank/DDBJ whole genome shotgun (WGS) entry which is preliminary data.</text>
</comment>
<dbReference type="GO" id="GO:0005886">
    <property type="term" value="C:plasma membrane"/>
    <property type="evidence" value="ECO:0007669"/>
    <property type="project" value="TreeGrafter"/>
</dbReference>
<evidence type="ECO:0000256" key="7">
    <source>
        <dbReference type="ARBA" id="ARBA00023224"/>
    </source>
</evidence>
<dbReference type="Proteomes" id="UP000708208">
    <property type="component" value="Unassembled WGS sequence"/>
</dbReference>
<protein>
    <recommendedName>
        <fullName evidence="9">G-protein coupled receptors family 1 profile domain-containing protein</fullName>
    </recommendedName>
</protein>